<dbReference type="PANTHER" id="PTHR34075:SF5">
    <property type="entry name" value="BLR3430 PROTEIN"/>
    <property type="match status" value="1"/>
</dbReference>
<evidence type="ECO:0000259" key="1">
    <source>
        <dbReference type="Pfam" id="PF01796"/>
    </source>
</evidence>
<gene>
    <name evidence="3" type="ORF">C5748_10360</name>
</gene>
<dbReference type="SUPFAM" id="SSF50249">
    <property type="entry name" value="Nucleic acid-binding proteins"/>
    <property type="match status" value="1"/>
</dbReference>
<feature type="domain" description="ChsH2 rubredoxin-like zinc ribbon" evidence="2">
    <location>
        <begin position="36"/>
        <end position="70"/>
    </location>
</feature>
<dbReference type="InterPro" id="IPR052513">
    <property type="entry name" value="Thioester_dehydratase-like"/>
</dbReference>
<evidence type="ECO:0000313" key="4">
    <source>
        <dbReference type="Proteomes" id="UP000239434"/>
    </source>
</evidence>
<dbReference type="Proteomes" id="UP000239434">
    <property type="component" value="Unassembled WGS sequence"/>
</dbReference>
<proteinExistence type="predicted"/>
<dbReference type="Gene3D" id="6.10.30.10">
    <property type="match status" value="1"/>
</dbReference>
<dbReference type="InterPro" id="IPR012340">
    <property type="entry name" value="NA-bd_OB-fold"/>
</dbReference>
<evidence type="ECO:0000313" key="3">
    <source>
        <dbReference type="EMBL" id="PRD43646.1"/>
    </source>
</evidence>
<dbReference type="SUPFAM" id="SSF51735">
    <property type="entry name" value="NAD(P)-binding Rossmann-fold domains"/>
    <property type="match status" value="1"/>
</dbReference>
<dbReference type="Pfam" id="PF01796">
    <property type="entry name" value="OB_ChsH2_C"/>
    <property type="match status" value="1"/>
</dbReference>
<dbReference type="InterPro" id="IPR002347">
    <property type="entry name" value="SDR_fam"/>
</dbReference>
<dbReference type="Pfam" id="PF00106">
    <property type="entry name" value="adh_short"/>
    <property type="match status" value="1"/>
</dbReference>
<dbReference type="Gene3D" id="3.40.50.720">
    <property type="entry name" value="NAD(P)-binding Rossmann-like Domain"/>
    <property type="match status" value="1"/>
</dbReference>
<protein>
    <submittedName>
        <fullName evidence="3">Short-chain dehydrogenase</fullName>
    </submittedName>
</protein>
<feature type="domain" description="ChsH2 C-terminal OB-fold" evidence="1">
    <location>
        <begin position="74"/>
        <end position="132"/>
    </location>
</feature>
<accession>A0A2S9ISZ2</accession>
<dbReference type="RefSeq" id="WP_105741859.1">
    <property type="nucleotide sequence ID" value="NZ_PVBR01000006.1"/>
</dbReference>
<name>A0A2S9ISZ2_9HYPH</name>
<evidence type="ECO:0000259" key="2">
    <source>
        <dbReference type="Pfam" id="PF12172"/>
    </source>
</evidence>
<dbReference type="InterPro" id="IPR022002">
    <property type="entry name" value="ChsH2_Znr"/>
</dbReference>
<sequence length="416" mass="45119">MTEPLKRPARKNPLVRTQVPMLPPSFQSRTAQILTAAAAEGRFALQECTECGTIAYPPRDACSECLSDDLPLTDLPAGGKVLSHTLISVPGELYFRERAPWLIGLVKLDCGPILVAHLHADCATGDRVRMSLQMDKAGNAAAFGRPEQDVPNMTDDTQWREMTAAPKFRRVLVTAGRTRVGQTIAGALADAGGTVFVGISEPWIPFEGEEKLKTDDRLQLMDLSVDDERSVRELAALIGGKVDILVNTNDYVRPGNLLDQKNASSVRDQLNQHFIGFVHLAQAFGGAMRARGADGSNSATAWVNVFSAYALANANPFGAFSAVQAGCLSLSHSLRGELRPAGVRVINLFTGPIDDEWYQTLPAPKVAPHTIASALVKALQNGQEDVFVDDIARDIRERIRQNQKGTERALNKDQSA</sequence>
<dbReference type="PANTHER" id="PTHR34075">
    <property type="entry name" value="BLR3430 PROTEIN"/>
    <property type="match status" value="1"/>
</dbReference>
<dbReference type="InterPro" id="IPR002878">
    <property type="entry name" value="ChsH2_C"/>
</dbReference>
<dbReference type="EMBL" id="PVBR01000006">
    <property type="protein sequence ID" value="PRD43646.1"/>
    <property type="molecule type" value="Genomic_DNA"/>
</dbReference>
<keyword evidence="4" id="KW-1185">Reference proteome</keyword>
<reference evidence="3 4" key="1">
    <citation type="submission" date="2018-02" db="EMBL/GenBank/DDBJ databases">
        <title>The draft genome of Phyllobacterium sp. 1N-3.</title>
        <authorList>
            <person name="Liu L."/>
            <person name="Li L."/>
            <person name="Zhang X."/>
            <person name="Wang T."/>
            <person name="Liang L."/>
        </authorList>
    </citation>
    <scope>NUCLEOTIDE SEQUENCE [LARGE SCALE GENOMIC DNA]</scope>
    <source>
        <strain evidence="3 4">1N-3</strain>
    </source>
</reference>
<comment type="caution">
    <text evidence="3">The sequence shown here is derived from an EMBL/GenBank/DDBJ whole genome shotgun (WGS) entry which is preliminary data.</text>
</comment>
<dbReference type="AlphaFoldDB" id="A0A2S9ISZ2"/>
<dbReference type="InterPro" id="IPR036291">
    <property type="entry name" value="NAD(P)-bd_dom_sf"/>
</dbReference>
<organism evidence="3 4">
    <name type="scientific">Phyllobacterium phragmitis</name>
    <dbReference type="NCBI Taxonomy" id="2670329"/>
    <lineage>
        <taxon>Bacteria</taxon>
        <taxon>Pseudomonadati</taxon>
        <taxon>Pseudomonadota</taxon>
        <taxon>Alphaproteobacteria</taxon>
        <taxon>Hyphomicrobiales</taxon>
        <taxon>Phyllobacteriaceae</taxon>
        <taxon>Phyllobacterium</taxon>
    </lineage>
</organism>
<dbReference type="Pfam" id="PF12172">
    <property type="entry name" value="zf-ChsH2"/>
    <property type="match status" value="1"/>
</dbReference>